<organism evidence="7 8">
    <name type="scientific">Xenopus laevis</name>
    <name type="common">African clawed frog</name>
    <dbReference type="NCBI Taxonomy" id="8355"/>
    <lineage>
        <taxon>Eukaryota</taxon>
        <taxon>Metazoa</taxon>
        <taxon>Chordata</taxon>
        <taxon>Craniata</taxon>
        <taxon>Vertebrata</taxon>
        <taxon>Euteleostomi</taxon>
        <taxon>Amphibia</taxon>
        <taxon>Batrachia</taxon>
        <taxon>Anura</taxon>
        <taxon>Pipoidea</taxon>
        <taxon>Pipidae</taxon>
        <taxon>Xenopodinae</taxon>
        <taxon>Xenopus</taxon>
        <taxon>Xenopus</taxon>
    </lineage>
</organism>
<evidence type="ECO:0000256" key="4">
    <source>
        <dbReference type="ARBA" id="ARBA00022525"/>
    </source>
</evidence>
<dbReference type="CDD" id="cd00272">
    <property type="entry name" value="Chemokine_CC"/>
    <property type="match status" value="1"/>
</dbReference>
<evidence type="ECO:0000256" key="3">
    <source>
        <dbReference type="ARBA" id="ARBA00022514"/>
    </source>
</evidence>
<accession>A0A1L8H871</accession>
<keyword evidence="7" id="KW-1185">Reference proteome</keyword>
<evidence type="ECO:0000313" key="8">
    <source>
        <dbReference type="RefSeq" id="XP_041439201.1"/>
    </source>
</evidence>
<keyword evidence="4" id="KW-0964">Secreted</keyword>
<sequence length="98" mass="11351">MKMQILQIVFFLLLLISCCSYGKCGPVGSFVPDFCCFKFVQKPIKFRQIRGYFPTSSLCPKPGAIFVTYKGKQLCVKPQDKWVTNYIIQLDITKFNFF</sequence>
<dbReference type="InterPro" id="IPR039809">
    <property type="entry name" value="Chemokine_b/g/d"/>
</dbReference>
<dbReference type="AlphaFoldDB" id="A0A1L8H871"/>
<dbReference type="InterPro" id="IPR036048">
    <property type="entry name" value="Interleukin_8-like_sf"/>
</dbReference>
<dbReference type="PROSITE" id="PS51257">
    <property type="entry name" value="PROKAR_LIPOPROTEIN"/>
    <property type="match status" value="1"/>
</dbReference>
<dbReference type="STRING" id="8355.A0A1L8H871"/>
<dbReference type="Proteomes" id="UP000186698">
    <property type="component" value="Chromosome 2S"/>
</dbReference>
<evidence type="ECO:0000256" key="1">
    <source>
        <dbReference type="ARBA" id="ARBA00004613"/>
    </source>
</evidence>
<dbReference type="KEGG" id="xla:121400353"/>
<proteinExistence type="inferred from homology"/>
<gene>
    <name evidence="8" type="primary">LOC121400353</name>
</gene>
<name>A0A1L8H871_XENLA</name>
<dbReference type="SMART" id="SM00199">
    <property type="entry name" value="SCY"/>
    <property type="match status" value="1"/>
</dbReference>
<comment type="subcellular location">
    <subcellularLocation>
        <location evidence="1">Secreted</location>
    </subcellularLocation>
</comment>
<dbReference type="PANTHER" id="PTHR12015">
    <property type="entry name" value="SMALL INDUCIBLE CYTOKINE A"/>
    <property type="match status" value="1"/>
</dbReference>
<dbReference type="Pfam" id="PF00048">
    <property type="entry name" value="IL8"/>
    <property type="match status" value="1"/>
</dbReference>
<evidence type="ECO:0000256" key="5">
    <source>
        <dbReference type="ARBA" id="ARBA00022729"/>
    </source>
</evidence>
<dbReference type="PaxDb" id="8355-A0A1L8H871"/>
<evidence type="ECO:0000259" key="6">
    <source>
        <dbReference type="SMART" id="SM00199"/>
    </source>
</evidence>
<keyword evidence="5" id="KW-0732">Signal</keyword>
<reference evidence="7" key="1">
    <citation type="submission" date="2024-06" db="UniProtKB">
        <authorList>
            <consortium name="RefSeq"/>
        </authorList>
    </citation>
    <scope>NUCLEOTIDE SEQUENCE [LARGE SCALE GENOMIC DNA]</scope>
    <source>
        <strain evidence="7">J_2021</strain>
    </source>
</reference>
<dbReference type="InterPro" id="IPR001811">
    <property type="entry name" value="Chemokine_IL8-like_dom"/>
</dbReference>
<keyword evidence="3" id="KW-0202">Cytokine</keyword>
<protein>
    <submittedName>
        <fullName evidence="8">C-C motif chemokine 4 homolog</fullName>
    </submittedName>
</protein>
<dbReference type="FunFam" id="2.40.50.40:FF:000002">
    <property type="entry name" value="C-C motif chemokine"/>
    <property type="match status" value="1"/>
</dbReference>
<dbReference type="RefSeq" id="XP_041439201.1">
    <property type="nucleotide sequence ID" value="XM_041583267.1"/>
</dbReference>
<comment type="similarity">
    <text evidence="2">Belongs to the intercrine beta (chemokine CC) family.</text>
</comment>
<feature type="domain" description="Chemokine interleukin-8-like" evidence="6">
    <location>
        <begin position="32"/>
        <end position="90"/>
    </location>
</feature>
<dbReference type="GO" id="GO:0005615">
    <property type="term" value="C:extracellular space"/>
    <property type="evidence" value="ECO:0007669"/>
    <property type="project" value="UniProtKB-KW"/>
</dbReference>
<reference evidence="8" key="2">
    <citation type="submission" date="2025-08" db="UniProtKB">
        <authorList>
            <consortium name="RefSeq"/>
        </authorList>
    </citation>
    <scope>IDENTIFICATION</scope>
    <source>
        <strain evidence="8">J_2021</strain>
        <tissue evidence="8">Erythrocytes</tissue>
    </source>
</reference>
<dbReference type="PANTHER" id="PTHR12015:SF183">
    <property type="entry name" value="C-C MOTIF CHEMOKINE 3"/>
    <property type="match status" value="1"/>
</dbReference>
<dbReference type="GeneID" id="121400353"/>
<evidence type="ECO:0000256" key="2">
    <source>
        <dbReference type="ARBA" id="ARBA00010868"/>
    </source>
</evidence>
<dbReference type="OrthoDB" id="9447832at2759"/>
<dbReference type="SUPFAM" id="SSF54117">
    <property type="entry name" value="Interleukin 8-like chemokines"/>
    <property type="match status" value="1"/>
</dbReference>
<evidence type="ECO:0000313" key="7">
    <source>
        <dbReference type="Proteomes" id="UP000186698"/>
    </source>
</evidence>
<dbReference type="OMA" id="WVQALLE"/>
<dbReference type="Gene3D" id="2.40.50.40">
    <property type="match status" value="1"/>
</dbReference>
<dbReference type="GO" id="GO:0006955">
    <property type="term" value="P:immune response"/>
    <property type="evidence" value="ECO:0007669"/>
    <property type="project" value="InterPro"/>
</dbReference>
<dbReference type="GO" id="GO:0008009">
    <property type="term" value="F:chemokine activity"/>
    <property type="evidence" value="ECO:0007669"/>
    <property type="project" value="InterPro"/>
</dbReference>